<dbReference type="KEGG" id="sphe:GFH32_10115"/>
<protein>
    <submittedName>
        <fullName evidence="2">DUF4838 domain-containing protein</fullName>
    </submittedName>
</protein>
<sequence length="707" mass="80544">MLPFSLILSCLIMISTACHNDHYDLNASSYVLTAEQDAGSEKWRDYLYNQLHKRSSDKALFRTAELDEAIPDDAKEIHVELATDLKNDYCIQYEHKKILIRVKTAKISTWMSYQLIETLGQVKKEVAVDDLPPAFIDFKTQCKDFDFAYREPHYKPNTNVDYAAILGTNNLDSEWGIWGHNITRIIQDEPGVWATDAGQINKEQFCFSSEALYNQLHNYILDNFSSDPSEGMKFMIAPNDNKISCTCDQCKTAGNTSTNAASAVVLLLNKLAKEFRQHQFFTIRYHSVNLPSDFSLEPNAGIFFSSIDLPKSTKIKDNQALQRFNKEIHAWKPKAKEIFLWDYSSNFDDYLTPLPSLSVLKAQLQAYKKEGVKGVFLNASGYDYSSFDDVKTYVSAALMINSNLDIAPLIDKYFKKFYPKSHQLLSAYYQKLESDFVNKGKPYSLYAGYSEVRQSYFNEMDFLKLNSSLQALYPSMEGSEQAAVAQLLAAFRYTRLQIAYSQGLKKTGAFEIVNQRVQLKPSTIALLAELTKDIQSEKIQVYKESDGDLKTYITEWNQYASLSQKPNQLKSSQLLQVVNEQKEVLPKSSLVDGILGFANDFHQGWLTSSKSMTFTIDVNTFSDKKELQMRFLKNERHQYGIPEKVECWQGGKLIYQSEIKDPSPSNNTFTLSIPLSNFDAAKASKIKISTRNPSLSRLGLDEVQVFN</sequence>
<accession>A0A5Q0QBV0</accession>
<feature type="chain" id="PRO_5024984118" evidence="1">
    <location>
        <begin position="21"/>
        <end position="707"/>
    </location>
</feature>
<dbReference type="PANTHER" id="PTHR47406">
    <property type="entry name" value="COAGULATION FACTOR 5/8 TYPE, C-TERMINAL"/>
    <property type="match status" value="1"/>
</dbReference>
<keyword evidence="1" id="KW-0732">Signal</keyword>
<dbReference type="PANTHER" id="PTHR47406:SF2">
    <property type="entry name" value="ALPHA GLUCURONIDASE N-TERMINAL DOMAIN-CONTAINING PROTEIN"/>
    <property type="match status" value="1"/>
</dbReference>
<dbReference type="InterPro" id="IPR032287">
    <property type="entry name" value="DUF4838"/>
</dbReference>
<organism evidence="2 3">
    <name type="scientific">Sphingobacterium zhuxiongii</name>
    <dbReference type="NCBI Taxonomy" id="2662364"/>
    <lineage>
        <taxon>Bacteria</taxon>
        <taxon>Pseudomonadati</taxon>
        <taxon>Bacteroidota</taxon>
        <taxon>Sphingobacteriia</taxon>
        <taxon>Sphingobacteriales</taxon>
        <taxon>Sphingobacteriaceae</taxon>
        <taxon>Sphingobacterium</taxon>
    </lineage>
</organism>
<evidence type="ECO:0000313" key="3">
    <source>
        <dbReference type="Proteomes" id="UP000326921"/>
    </source>
</evidence>
<evidence type="ECO:0000313" key="2">
    <source>
        <dbReference type="EMBL" id="QGA26659.1"/>
    </source>
</evidence>
<reference evidence="2 3" key="1">
    <citation type="submission" date="2019-10" db="EMBL/GenBank/DDBJ databases">
        <authorList>
            <person name="Dong K."/>
        </authorList>
    </citation>
    <scope>NUCLEOTIDE SEQUENCE [LARGE SCALE GENOMIC DNA]</scope>
    <source>
        <strain evidence="3">dk4302</strain>
    </source>
</reference>
<feature type="signal peptide" evidence="1">
    <location>
        <begin position="1"/>
        <end position="20"/>
    </location>
</feature>
<keyword evidence="3" id="KW-1185">Reference proteome</keyword>
<dbReference type="EMBL" id="CP045652">
    <property type="protein sequence ID" value="QGA26659.1"/>
    <property type="molecule type" value="Genomic_DNA"/>
</dbReference>
<gene>
    <name evidence="2" type="ORF">GFH32_10115</name>
</gene>
<dbReference type="AlphaFoldDB" id="A0A5Q0QBV0"/>
<evidence type="ECO:0000256" key="1">
    <source>
        <dbReference type="SAM" id="SignalP"/>
    </source>
</evidence>
<dbReference type="Pfam" id="PF16126">
    <property type="entry name" value="DUF4838"/>
    <property type="match status" value="1"/>
</dbReference>
<proteinExistence type="predicted"/>
<name>A0A5Q0QBV0_9SPHI</name>
<dbReference type="Proteomes" id="UP000326921">
    <property type="component" value="Chromosome"/>
</dbReference>